<gene>
    <name evidence="3" type="ORF">G7Y89_g9225</name>
</gene>
<accession>A0A8H4RF25</accession>
<feature type="compositionally biased region" description="Polar residues" evidence="1">
    <location>
        <begin position="43"/>
        <end position="57"/>
    </location>
</feature>
<protein>
    <recommendedName>
        <fullName evidence="2">Gfd2/YDR514C-like C-terminal domain-containing protein</fullName>
    </recommendedName>
</protein>
<dbReference type="Proteomes" id="UP000566819">
    <property type="component" value="Unassembled WGS sequence"/>
</dbReference>
<dbReference type="AlphaFoldDB" id="A0A8H4RF25"/>
<evidence type="ECO:0000313" key="4">
    <source>
        <dbReference type="Proteomes" id="UP000566819"/>
    </source>
</evidence>
<comment type="caution">
    <text evidence="3">The sequence shown here is derived from an EMBL/GenBank/DDBJ whole genome shotgun (WGS) entry which is preliminary data.</text>
</comment>
<sequence>MGSESSSPDSPPGDGSLFTMAYRKSTDDPDLEANQEIKPEPPTLSSPMNAASRVQASQSKLAQRTAIENKNCGRGCLECIQDTRKRYWHAGLELLEKLFLHKTTDVTTIAMDFEYLSHQKNSITEIGISTLSTDESPTGAPHKVVLVRHQISAELDIMENLGINLRDQKLFAIEGILDICTITRGLNLPLPHRPSLKIVLEFLRIPFQKCFLHNAENDAHFALRALLMLAAVAFERSEEQDDFVREGIESLKAIAMEKIDFNSRTPDAKRFRLREEIPWVKLKRKPVIEVVED</sequence>
<evidence type="ECO:0000259" key="2">
    <source>
        <dbReference type="Pfam" id="PF21762"/>
    </source>
</evidence>
<dbReference type="Pfam" id="PF21762">
    <property type="entry name" value="DEDDh_C"/>
    <property type="match status" value="1"/>
</dbReference>
<dbReference type="SUPFAM" id="SSF53098">
    <property type="entry name" value="Ribonuclease H-like"/>
    <property type="match status" value="1"/>
</dbReference>
<evidence type="ECO:0000313" key="3">
    <source>
        <dbReference type="EMBL" id="KAF4628925.1"/>
    </source>
</evidence>
<name>A0A8H4RF25_9HELO</name>
<dbReference type="PANTHER" id="PTHR28083">
    <property type="entry name" value="GOOD FOR FULL DBP5 ACTIVITY PROTEIN 2"/>
    <property type="match status" value="1"/>
</dbReference>
<dbReference type="PANTHER" id="PTHR28083:SF1">
    <property type="entry name" value="GOOD FOR FULL DBP5 ACTIVITY PROTEIN 2"/>
    <property type="match status" value="1"/>
</dbReference>
<feature type="domain" description="Gfd2/YDR514C-like C-terminal" evidence="2">
    <location>
        <begin position="139"/>
        <end position="228"/>
    </location>
</feature>
<feature type="compositionally biased region" description="Low complexity" evidence="1">
    <location>
        <begin position="1"/>
        <end position="16"/>
    </location>
</feature>
<dbReference type="InterPro" id="IPR012337">
    <property type="entry name" value="RNaseH-like_sf"/>
</dbReference>
<dbReference type="InterPro" id="IPR048519">
    <property type="entry name" value="Gfd2/YDR514C-like_C"/>
</dbReference>
<keyword evidence="4" id="KW-1185">Reference proteome</keyword>
<proteinExistence type="predicted"/>
<dbReference type="EMBL" id="JAAMPI010000743">
    <property type="protein sequence ID" value="KAF4628925.1"/>
    <property type="molecule type" value="Genomic_DNA"/>
</dbReference>
<dbReference type="InterPro" id="IPR040151">
    <property type="entry name" value="Gfd2/YDR514C-like"/>
</dbReference>
<evidence type="ECO:0000256" key="1">
    <source>
        <dbReference type="SAM" id="MobiDB-lite"/>
    </source>
</evidence>
<organism evidence="3 4">
    <name type="scientific">Cudoniella acicularis</name>
    <dbReference type="NCBI Taxonomy" id="354080"/>
    <lineage>
        <taxon>Eukaryota</taxon>
        <taxon>Fungi</taxon>
        <taxon>Dikarya</taxon>
        <taxon>Ascomycota</taxon>
        <taxon>Pezizomycotina</taxon>
        <taxon>Leotiomycetes</taxon>
        <taxon>Helotiales</taxon>
        <taxon>Tricladiaceae</taxon>
        <taxon>Cudoniella</taxon>
    </lineage>
</organism>
<dbReference type="OrthoDB" id="5953249at2759"/>
<feature type="region of interest" description="Disordered" evidence="1">
    <location>
        <begin position="1"/>
        <end position="57"/>
    </location>
</feature>
<reference evidence="3 4" key="1">
    <citation type="submission" date="2020-03" db="EMBL/GenBank/DDBJ databases">
        <title>Draft Genome Sequence of Cudoniella acicularis.</title>
        <authorList>
            <person name="Buettner E."/>
            <person name="Kellner H."/>
        </authorList>
    </citation>
    <scope>NUCLEOTIDE SEQUENCE [LARGE SCALE GENOMIC DNA]</scope>
    <source>
        <strain evidence="3 4">DSM 108380</strain>
    </source>
</reference>